<evidence type="ECO:0000313" key="2">
    <source>
        <dbReference type="Proteomes" id="UP000823775"/>
    </source>
</evidence>
<dbReference type="Proteomes" id="UP000823775">
    <property type="component" value="Unassembled WGS sequence"/>
</dbReference>
<comment type="caution">
    <text evidence="1">The sequence shown here is derived from an EMBL/GenBank/DDBJ whole genome shotgun (WGS) entry which is preliminary data.</text>
</comment>
<proteinExistence type="predicted"/>
<gene>
    <name evidence="1" type="ORF">HAX54_019415</name>
</gene>
<sequence>YSLEKFSYNKVARTRDHPFWEMQEGTASQIFCIDNQIELTFVCNADGLHKHPKVTRSDIRGWIARSGVGGRQLRLAVRVEGWELESRFGWAGT</sequence>
<protein>
    <submittedName>
        <fullName evidence="1">Uncharacterized protein</fullName>
    </submittedName>
</protein>
<evidence type="ECO:0000313" key="1">
    <source>
        <dbReference type="EMBL" id="MCD9560672.1"/>
    </source>
</evidence>
<name>A0ABS8UR63_DATST</name>
<reference evidence="1 2" key="1">
    <citation type="journal article" date="2021" name="BMC Genomics">
        <title>Datura genome reveals duplications of psychoactive alkaloid biosynthetic genes and high mutation rate following tissue culture.</title>
        <authorList>
            <person name="Rajewski A."/>
            <person name="Carter-House D."/>
            <person name="Stajich J."/>
            <person name="Litt A."/>
        </authorList>
    </citation>
    <scope>NUCLEOTIDE SEQUENCE [LARGE SCALE GENOMIC DNA]</scope>
    <source>
        <strain evidence="1">AR-01</strain>
    </source>
</reference>
<feature type="non-terminal residue" evidence="1">
    <location>
        <position position="1"/>
    </location>
</feature>
<organism evidence="1 2">
    <name type="scientific">Datura stramonium</name>
    <name type="common">Jimsonweed</name>
    <name type="synonym">Common thornapple</name>
    <dbReference type="NCBI Taxonomy" id="4076"/>
    <lineage>
        <taxon>Eukaryota</taxon>
        <taxon>Viridiplantae</taxon>
        <taxon>Streptophyta</taxon>
        <taxon>Embryophyta</taxon>
        <taxon>Tracheophyta</taxon>
        <taxon>Spermatophyta</taxon>
        <taxon>Magnoliopsida</taxon>
        <taxon>eudicotyledons</taxon>
        <taxon>Gunneridae</taxon>
        <taxon>Pentapetalae</taxon>
        <taxon>asterids</taxon>
        <taxon>lamiids</taxon>
        <taxon>Solanales</taxon>
        <taxon>Solanaceae</taxon>
        <taxon>Solanoideae</taxon>
        <taxon>Datureae</taxon>
        <taxon>Datura</taxon>
    </lineage>
</organism>
<keyword evidence="2" id="KW-1185">Reference proteome</keyword>
<dbReference type="EMBL" id="JACEIK010002360">
    <property type="protein sequence ID" value="MCD9560672.1"/>
    <property type="molecule type" value="Genomic_DNA"/>
</dbReference>
<accession>A0ABS8UR63</accession>